<keyword evidence="13 14" id="KW-0998">Cell outer membrane</keyword>
<dbReference type="PANTHER" id="PTHR32552:SF82">
    <property type="entry name" value="FCUA PROTEIN"/>
    <property type="match status" value="1"/>
</dbReference>
<dbReference type="InterPro" id="IPR010105">
    <property type="entry name" value="TonB_sidphr_rcpt"/>
</dbReference>
<evidence type="ECO:0000256" key="15">
    <source>
        <dbReference type="PROSITE-ProRule" id="PRU10144"/>
    </source>
</evidence>
<feature type="signal peptide" evidence="17">
    <location>
        <begin position="1"/>
        <end position="23"/>
    </location>
</feature>
<dbReference type="PROSITE" id="PS52016">
    <property type="entry name" value="TONB_DEPENDENT_REC_3"/>
    <property type="match status" value="1"/>
</dbReference>
<gene>
    <name evidence="20" type="ORF">GCM10009092_13900</name>
</gene>
<evidence type="ECO:0000256" key="14">
    <source>
        <dbReference type="PROSITE-ProRule" id="PRU01360"/>
    </source>
</evidence>
<evidence type="ECO:0000256" key="10">
    <source>
        <dbReference type="ARBA" id="ARBA00023077"/>
    </source>
</evidence>
<dbReference type="NCBIfam" id="TIGR01783">
    <property type="entry name" value="TonB-siderophor"/>
    <property type="match status" value="1"/>
</dbReference>
<keyword evidence="10 16" id="KW-0798">TonB box</keyword>
<comment type="subcellular location">
    <subcellularLocation>
        <location evidence="1 14">Cell outer membrane</location>
        <topology evidence="1 14">Multi-pass membrane protein</topology>
    </subcellularLocation>
</comment>
<dbReference type="CDD" id="cd01347">
    <property type="entry name" value="ligand_gated_channel"/>
    <property type="match status" value="1"/>
</dbReference>
<dbReference type="InterPro" id="IPR010917">
    <property type="entry name" value="TonB_rcpt_CS"/>
</dbReference>
<dbReference type="Gene3D" id="2.170.130.10">
    <property type="entry name" value="TonB-dependent receptor, plug domain"/>
    <property type="match status" value="1"/>
</dbReference>
<dbReference type="InterPro" id="IPR012910">
    <property type="entry name" value="Plug_dom"/>
</dbReference>
<protein>
    <submittedName>
        <fullName evidence="20">TonB-dependent siderophore receptor</fullName>
    </submittedName>
</protein>
<proteinExistence type="inferred from homology"/>
<evidence type="ECO:0000256" key="3">
    <source>
        <dbReference type="ARBA" id="ARBA00022448"/>
    </source>
</evidence>
<accession>A0ABN0WZV3</accession>
<evidence type="ECO:0000256" key="9">
    <source>
        <dbReference type="ARBA" id="ARBA00023065"/>
    </source>
</evidence>
<evidence type="ECO:0000256" key="2">
    <source>
        <dbReference type="ARBA" id="ARBA00009810"/>
    </source>
</evidence>
<keyword evidence="4 14" id="KW-1134">Transmembrane beta strand</keyword>
<keyword evidence="8" id="KW-0408">Iron</keyword>
<keyword evidence="11 14" id="KW-0472">Membrane</keyword>
<keyword evidence="5" id="KW-0410">Iron transport</keyword>
<evidence type="ECO:0000256" key="8">
    <source>
        <dbReference type="ARBA" id="ARBA00023004"/>
    </source>
</evidence>
<name>A0ABN0WZV3_9ALTE</name>
<dbReference type="PROSITE" id="PS01156">
    <property type="entry name" value="TONB_DEPENDENT_REC_2"/>
    <property type="match status" value="1"/>
</dbReference>
<keyword evidence="7 17" id="KW-0732">Signal</keyword>
<dbReference type="Pfam" id="PF07715">
    <property type="entry name" value="Plug"/>
    <property type="match status" value="1"/>
</dbReference>
<dbReference type="PANTHER" id="PTHR32552">
    <property type="entry name" value="FERRICHROME IRON RECEPTOR-RELATED"/>
    <property type="match status" value="1"/>
</dbReference>
<dbReference type="InterPro" id="IPR039426">
    <property type="entry name" value="TonB-dep_rcpt-like"/>
</dbReference>
<reference evidence="20 21" key="1">
    <citation type="journal article" date="2019" name="Int. J. Syst. Evol. Microbiol.">
        <title>The Global Catalogue of Microorganisms (GCM) 10K type strain sequencing project: providing services to taxonomists for standard genome sequencing and annotation.</title>
        <authorList>
            <consortium name="The Broad Institute Genomics Platform"/>
            <consortium name="The Broad Institute Genome Sequencing Center for Infectious Disease"/>
            <person name="Wu L."/>
            <person name="Ma J."/>
        </authorList>
    </citation>
    <scope>NUCLEOTIDE SEQUENCE [LARGE SCALE GENOMIC DNA]</scope>
    <source>
        <strain evidence="20 21">JCM 13378</strain>
    </source>
</reference>
<comment type="caution">
    <text evidence="20">The sequence shown here is derived from an EMBL/GenBank/DDBJ whole genome shotgun (WGS) entry which is preliminary data.</text>
</comment>
<dbReference type="InterPro" id="IPR036942">
    <property type="entry name" value="Beta-barrel_TonB_sf"/>
</dbReference>
<keyword evidence="9" id="KW-0406">Ion transport</keyword>
<evidence type="ECO:0000256" key="17">
    <source>
        <dbReference type="SAM" id="SignalP"/>
    </source>
</evidence>
<dbReference type="InterPro" id="IPR037066">
    <property type="entry name" value="Plug_dom_sf"/>
</dbReference>
<dbReference type="InterPro" id="IPR000531">
    <property type="entry name" value="Beta-barrel_TonB"/>
</dbReference>
<comment type="similarity">
    <text evidence="2 14 16">Belongs to the TonB-dependent receptor family.</text>
</comment>
<evidence type="ECO:0000259" key="19">
    <source>
        <dbReference type="Pfam" id="PF07715"/>
    </source>
</evidence>
<organism evidence="20 21">
    <name type="scientific">Bowmanella denitrificans</name>
    <dbReference type="NCBI Taxonomy" id="366582"/>
    <lineage>
        <taxon>Bacteria</taxon>
        <taxon>Pseudomonadati</taxon>
        <taxon>Pseudomonadota</taxon>
        <taxon>Gammaproteobacteria</taxon>
        <taxon>Alteromonadales</taxon>
        <taxon>Alteromonadaceae</taxon>
        <taxon>Bowmanella</taxon>
    </lineage>
</organism>
<evidence type="ECO:0000256" key="4">
    <source>
        <dbReference type="ARBA" id="ARBA00022452"/>
    </source>
</evidence>
<feature type="chain" id="PRO_5047513529" evidence="17">
    <location>
        <begin position="24"/>
        <end position="706"/>
    </location>
</feature>
<feature type="domain" description="TonB-dependent receptor-like beta-barrel" evidence="18">
    <location>
        <begin position="259"/>
        <end position="672"/>
    </location>
</feature>
<dbReference type="RefSeq" id="WP_343843381.1">
    <property type="nucleotide sequence ID" value="NZ_BAAAEI010000006.1"/>
</dbReference>
<evidence type="ECO:0000256" key="16">
    <source>
        <dbReference type="RuleBase" id="RU003357"/>
    </source>
</evidence>
<dbReference type="Proteomes" id="UP001501757">
    <property type="component" value="Unassembled WGS sequence"/>
</dbReference>
<evidence type="ECO:0000256" key="6">
    <source>
        <dbReference type="ARBA" id="ARBA00022692"/>
    </source>
</evidence>
<keyword evidence="6 14" id="KW-0812">Transmembrane</keyword>
<dbReference type="Gene3D" id="2.40.170.20">
    <property type="entry name" value="TonB-dependent receptor, beta-barrel domain"/>
    <property type="match status" value="1"/>
</dbReference>
<keyword evidence="21" id="KW-1185">Reference proteome</keyword>
<evidence type="ECO:0000313" key="20">
    <source>
        <dbReference type="EMBL" id="GAA0350723.1"/>
    </source>
</evidence>
<dbReference type="Pfam" id="PF00593">
    <property type="entry name" value="TonB_dep_Rec_b-barrel"/>
    <property type="match status" value="1"/>
</dbReference>
<evidence type="ECO:0000256" key="5">
    <source>
        <dbReference type="ARBA" id="ARBA00022496"/>
    </source>
</evidence>
<evidence type="ECO:0000256" key="7">
    <source>
        <dbReference type="ARBA" id="ARBA00022729"/>
    </source>
</evidence>
<evidence type="ECO:0000256" key="12">
    <source>
        <dbReference type="ARBA" id="ARBA00023170"/>
    </source>
</evidence>
<evidence type="ECO:0000259" key="18">
    <source>
        <dbReference type="Pfam" id="PF00593"/>
    </source>
</evidence>
<dbReference type="SUPFAM" id="SSF56935">
    <property type="entry name" value="Porins"/>
    <property type="match status" value="1"/>
</dbReference>
<evidence type="ECO:0000256" key="1">
    <source>
        <dbReference type="ARBA" id="ARBA00004571"/>
    </source>
</evidence>
<dbReference type="EMBL" id="BAAAEI010000006">
    <property type="protein sequence ID" value="GAA0350723.1"/>
    <property type="molecule type" value="Genomic_DNA"/>
</dbReference>
<evidence type="ECO:0000313" key="21">
    <source>
        <dbReference type="Proteomes" id="UP001501757"/>
    </source>
</evidence>
<evidence type="ECO:0000256" key="11">
    <source>
        <dbReference type="ARBA" id="ARBA00023136"/>
    </source>
</evidence>
<evidence type="ECO:0000256" key="13">
    <source>
        <dbReference type="ARBA" id="ARBA00023237"/>
    </source>
</evidence>
<feature type="short sequence motif" description="TonB C-terminal box" evidence="15">
    <location>
        <begin position="689"/>
        <end position="706"/>
    </location>
</feature>
<sequence length="706" mass="77891">MNVKRSSLSLVVLSALFSHTSYANSGQEEIEKLNVTGTRSALYDTRDVNAAALGTKDTQLLPISIQSFSDALIANQRAKTLGDVLANDASVQNTAIGTVFDFVSLRGFQLDWTNGLRRDGLALAPFQDVALENIQRLDVIKGPSGLISGVNNPGGTVNYVTKRPTQKQFLEVTGEVRSRNGKYLHLDSGGPLDAEKTWGYRFNAAAEDTGDFSGGDDLKRYFLSAALDWAASDKLFVRFDADFQDKKVVSQPLIGLAQDPNNSDLSILPPYVDTSDILLGQPWGRYETQSYNLATRVDYWLTDSWQWVNQFAYSDNNRFTIFPDIYQVDIAGNVLSAAIHVTPDEKYRSYAAVSFLSGEFQTGDIAHNLVAGVSLRDYQSADGRWFELPNPVGNLFNPVHTSRPQYPDYPDATITDTKENSLFITDTLYISDTFYATLGLRHIRYEKLQHAPDSVQETLDNQRFTTPLIGLNYNPSDNLAFYASYSEGAGEGGVAVIGSGAINEGESLGPQESEQLEAGVKFQTQSATYTLAVFEIEKMLEYHNRVSNYFVQDGAQSHRGIELNINGKVSDALSVVSSVTLMDASLDKLVGQPLINGNRPANVPKFQANLFLDYQVQALAGLYAQLGIFHVGERQQNVLNSLSLPAYTRADLGVKYELSALNTIFRLKIENLFDKEYWLSAGAKGVDWGVTPGKGRTWIASMTYSF</sequence>
<feature type="domain" description="TonB-dependent receptor plug" evidence="19">
    <location>
        <begin position="61"/>
        <end position="156"/>
    </location>
</feature>
<keyword evidence="3 14" id="KW-0813">Transport</keyword>
<keyword evidence="12 20" id="KW-0675">Receptor</keyword>